<dbReference type="RefSeq" id="WP_138152796.1">
    <property type="nucleotide sequence ID" value="NZ_VANU01000004.1"/>
</dbReference>
<evidence type="ECO:0000313" key="1">
    <source>
        <dbReference type="EMBL" id="TLP37633.1"/>
    </source>
</evidence>
<keyword evidence="2" id="KW-1185">Reference proteome</keyword>
<organism evidence="1 2">
    <name type="scientific">Arcobacter arenosus</name>
    <dbReference type="NCBI Taxonomy" id="2576037"/>
    <lineage>
        <taxon>Bacteria</taxon>
        <taxon>Pseudomonadati</taxon>
        <taxon>Campylobacterota</taxon>
        <taxon>Epsilonproteobacteria</taxon>
        <taxon>Campylobacterales</taxon>
        <taxon>Arcobacteraceae</taxon>
        <taxon>Arcobacter</taxon>
    </lineage>
</organism>
<dbReference type="EMBL" id="VANU01000004">
    <property type="protein sequence ID" value="TLP37633.1"/>
    <property type="molecule type" value="Genomic_DNA"/>
</dbReference>
<gene>
    <name evidence="1" type="ORF">FDK22_09960</name>
</gene>
<accession>A0A5R8Y0N6</accession>
<dbReference type="Proteomes" id="UP000308901">
    <property type="component" value="Unassembled WGS sequence"/>
</dbReference>
<dbReference type="OrthoDB" id="5344325at2"/>
<sequence>MDKNINFFVSKELEKSVLNEIKINNKEIIRHTYNDEIVWIKRPRATKSNIFHKMAYSFTNIKGLMPVENKTKEQTLIHEVSKLQRLKEKNINVPKVLGCNGEVFVLEDNGVTIKSFLRSKELEKTVFENRLKDTLNLLIKIHNNNEYHGGPQVKNYTFKNGVVSAIDFEDSFDKNFKLEDIQFRDFFLFLFSLTELKKDIDYKEIIDIYMKETKKEGIDKELKSIALKLKFLTKIIENKLFYNLFFDDVINTYKLVKTLQKL</sequence>
<dbReference type="InterPro" id="IPR011009">
    <property type="entry name" value="Kinase-like_dom_sf"/>
</dbReference>
<protein>
    <recommendedName>
        <fullName evidence="3">Kinase</fullName>
    </recommendedName>
</protein>
<dbReference type="AlphaFoldDB" id="A0A5R8Y0N6"/>
<dbReference type="SUPFAM" id="SSF56112">
    <property type="entry name" value="Protein kinase-like (PK-like)"/>
    <property type="match status" value="1"/>
</dbReference>
<reference evidence="1 2" key="1">
    <citation type="submission" date="2019-05" db="EMBL/GenBank/DDBJ databases">
        <title>Arcobacter sp. nov., isolated from sea sediment.</title>
        <authorList>
            <person name="Kim W."/>
        </authorList>
    </citation>
    <scope>NUCLEOTIDE SEQUENCE [LARGE SCALE GENOMIC DNA]</scope>
    <source>
        <strain evidence="1 2">CAU 1517</strain>
    </source>
</reference>
<evidence type="ECO:0000313" key="2">
    <source>
        <dbReference type="Proteomes" id="UP000308901"/>
    </source>
</evidence>
<proteinExistence type="predicted"/>
<evidence type="ECO:0008006" key="3">
    <source>
        <dbReference type="Google" id="ProtNLM"/>
    </source>
</evidence>
<name>A0A5R8Y0N6_9BACT</name>
<comment type="caution">
    <text evidence="1">The sequence shown here is derived from an EMBL/GenBank/DDBJ whole genome shotgun (WGS) entry which is preliminary data.</text>
</comment>